<dbReference type="Proteomes" id="UP000019478">
    <property type="component" value="Unassembled WGS sequence"/>
</dbReference>
<evidence type="ECO:0000259" key="1">
    <source>
        <dbReference type="Pfam" id="PF01636"/>
    </source>
</evidence>
<gene>
    <name evidence="2" type="ORF">A1O3_04575</name>
</gene>
<evidence type="ECO:0000313" key="2">
    <source>
        <dbReference type="EMBL" id="EXJ87614.1"/>
    </source>
</evidence>
<dbReference type="HOGENOM" id="CLU_640904_0_0_1"/>
<dbReference type="AlphaFoldDB" id="W9YZ93"/>
<reference evidence="2 3" key="1">
    <citation type="submission" date="2013-03" db="EMBL/GenBank/DDBJ databases">
        <title>The Genome Sequence of Capronia epimyces CBS 606.96.</title>
        <authorList>
            <consortium name="The Broad Institute Genomics Platform"/>
            <person name="Cuomo C."/>
            <person name="de Hoog S."/>
            <person name="Gorbushina A."/>
            <person name="Walker B."/>
            <person name="Young S.K."/>
            <person name="Zeng Q."/>
            <person name="Gargeya S."/>
            <person name="Fitzgerald M."/>
            <person name="Haas B."/>
            <person name="Abouelleil A."/>
            <person name="Allen A.W."/>
            <person name="Alvarado L."/>
            <person name="Arachchi H.M."/>
            <person name="Berlin A.M."/>
            <person name="Chapman S.B."/>
            <person name="Gainer-Dewar J."/>
            <person name="Goldberg J."/>
            <person name="Griggs A."/>
            <person name="Gujja S."/>
            <person name="Hansen M."/>
            <person name="Howarth C."/>
            <person name="Imamovic A."/>
            <person name="Ireland A."/>
            <person name="Larimer J."/>
            <person name="McCowan C."/>
            <person name="Murphy C."/>
            <person name="Pearson M."/>
            <person name="Poon T.W."/>
            <person name="Priest M."/>
            <person name="Roberts A."/>
            <person name="Saif S."/>
            <person name="Shea T."/>
            <person name="Sisk P."/>
            <person name="Sykes S."/>
            <person name="Wortman J."/>
            <person name="Nusbaum C."/>
            <person name="Birren B."/>
        </authorList>
    </citation>
    <scope>NUCLEOTIDE SEQUENCE [LARGE SCALE GENOMIC DNA]</scope>
    <source>
        <strain evidence="2 3">CBS 606.96</strain>
    </source>
</reference>
<dbReference type="Pfam" id="PF01636">
    <property type="entry name" value="APH"/>
    <property type="match status" value="1"/>
</dbReference>
<accession>W9YZ93</accession>
<dbReference type="SUPFAM" id="SSF56112">
    <property type="entry name" value="Protein kinase-like (PK-like)"/>
    <property type="match status" value="1"/>
</dbReference>
<dbReference type="InterPro" id="IPR011009">
    <property type="entry name" value="Kinase-like_dom_sf"/>
</dbReference>
<dbReference type="GeneID" id="19168693"/>
<name>W9YZ93_9EURO</name>
<dbReference type="PANTHER" id="PTHR21310">
    <property type="entry name" value="AMINOGLYCOSIDE PHOSPHOTRANSFERASE-RELATED-RELATED"/>
    <property type="match status" value="1"/>
</dbReference>
<protein>
    <recommendedName>
        <fullName evidence="1">Aminoglycoside phosphotransferase domain-containing protein</fullName>
    </recommendedName>
</protein>
<dbReference type="RefSeq" id="XP_007732893.1">
    <property type="nucleotide sequence ID" value="XM_007734703.1"/>
</dbReference>
<sequence>MACATPPFFPNYDVHFSDSTIQTILLRSLPAVKSEHMSIEPLPFGNSFNNRIYFVNLSEPTTFPRPQWTPTGCDTTTSVRVDEASSFVLKVVSRPGAPKPQNEVACLLLLERYCPSVPTPRVIAWSDDGKRIRTPLDPRGSRARSPSWFLRRLTRASRQNGEMEKGQMETKGRGWILMTRVSGRIINKDDLTGVHGDAIMIQMAELVATWRKQMPPARAIGNLRLMGRTLVAPRSATLYDRSILPGLDVYVDGVIVTEPNSTPLNTSLKYHTHKLTVELRRLKTAKVFEQTREPVSELVQHFIRETLPRLSMFSHTAEEMIFTHDDLSPRNVLVSATPSAIEVTAVIDFESAGFFPAPEEFGNTVENIYKRSWTLHAYEQFLSTLSRLEALPESLSQSLTSSPSDGTAQIAFGGPEFHQAVLLSRIAGNIAPWWVKQEVDTLSDEEVKRQLTEARARVEKSVESLEAMVSREPRP</sequence>
<organism evidence="2 3">
    <name type="scientific">Capronia epimyces CBS 606.96</name>
    <dbReference type="NCBI Taxonomy" id="1182542"/>
    <lineage>
        <taxon>Eukaryota</taxon>
        <taxon>Fungi</taxon>
        <taxon>Dikarya</taxon>
        <taxon>Ascomycota</taxon>
        <taxon>Pezizomycotina</taxon>
        <taxon>Eurotiomycetes</taxon>
        <taxon>Chaetothyriomycetidae</taxon>
        <taxon>Chaetothyriales</taxon>
        <taxon>Herpotrichiellaceae</taxon>
        <taxon>Capronia</taxon>
    </lineage>
</organism>
<feature type="domain" description="Aminoglycoside phosphotransferase" evidence="1">
    <location>
        <begin position="73"/>
        <end position="380"/>
    </location>
</feature>
<dbReference type="EMBL" id="AMGY01000003">
    <property type="protein sequence ID" value="EXJ87614.1"/>
    <property type="molecule type" value="Genomic_DNA"/>
</dbReference>
<comment type="caution">
    <text evidence="2">The sequence shown here is derived from an EMBL/GenBank/DDBJ whole genome shotgun (WGS) entry which is preliminary data.</text>
</comment>
<evidence type="ECO:0000313" key="3">
    <source>
        <dbReference type="Proteomes" id="UP000019478"/>
    </source>
</evidence>
<dbReference type="OrthoDB" id="2906425at2759"/>
<dbReference type="eggNOG" id="ENOG502SQ84">
    <property type="taxonomic scope" value="Eukaryota"/>
</dbReference>
<dbReference type="InterPro" id="IPR051678">
    <property type="entry name" value="AGP_Transferase"/>
</dbReference>
<dbReference type="InterPro" id="IPR002575">
    <property type="entry name" value="Aminoglycoside_PTrfase"/>
</dbReference>
<proteinExistence type="predicted"/>
<keyword evidence="3" id="KW-1185">Reference proteome</keyword>
<dbReference type="Gene3D" id="3.90.1200.10">
    <property type="match status" value="1"/>
</dbReference>